<dbReference type="EC" id="3.2.1.21" evidence="3"/>
<dbReference type="PANTHER" id="PTHR30620:SF16">
    <property type="entry name" value="LYSOSOMAL BETA GLUCOSIDASE"/>
    <property type="match status" value="1"/>
</dbReference>
<evidence type="ECO:0000256" key="1">
    <source>
        <dbReference type="ARBA" id="ARBA00000448"/>
    </source>
</evidence>
<feature type="domain" description="Fibronectin type III-like" evidence="8">
    <location>
        <begin position="667"/>
        <end position="736"/>
    </location>
</feature>
<dbReference type="InterPro" id="IPR036881">
    <property type="entry name" value="Glyco_hydro_3_C_sf"/>
</dbReference>
<dbReference type="GO" id="GO:0008422">
    <property type="term" value="F:beta-glucosidase activity"/>
    <property type="evidence" value="ECO:0007669"/>
    <property type="project" value="UniProtKB-EC"/>
</dbReference>
<dbReference type="Gene3D" id="2.60.40.10">
    <property type="entry name" value="Immunoglobulins"/>
    <property type="match status" value="1"/>
</dbReference>
<dbReference type="PANTHER" id="PTHR30620">
    <property type="entry name" value="PERIPLASMIC BETA-GLUCOSIDASE-RELATED"/>
    <property type="match status" value="1"/>
</dbReference>
<dbReference type="PROSITE" id="PS00775">
    <property type="entry name" value="GLYCOSYL_HYDROL_F3"/>
    <property type="match status" value="1"/>
</dbReference>
<dbReference type="InterPro" id="IPR017853">
    <property type="entry name" value="GH"/>
</dbReference>
<evidence type="ECO:0000256" key="6">
    <source>
        <dbReference type="ARBA" id="ARBA00023295"/>
    </source>
</evidence>
<evidence type="ECO:0000256" key="5">
    <source>
        <dbReference type="ARBA" id="ARBA00022801"/>
    </source>
</evidence>
<dbReference type="InterPro" id="IPR019800">
    <property type="entry name" value="Glyco_hydro_3_AS"/>
</dbReference>
<keyword evidence="5 7" id="KW-0378">Hydrolase</keyword>
<dbReference type="SMART" id="SM01217">
    <property type="entry name" value="Fn3_like"/>
    <property type="match status" value="1"/>
</dbReference>
<keyword evidence="4" id="KW-0732">Signal</keyword>
<dbReference type="EMBL" id="CP041345">
    <property type="protein sequence ID" value="QKG80677.1"/>
    <property type="molecule type" value="Genomic_DNA"/>
</dbReference>
<dbReference type="Proteomes" id="UP000500961">
    <property type="component" value="Chromosome"/>
</dbReference>
<reference evidence="9 10" key="1">
    <citation type="submission" date="2019-07" db="EMBL/GenBank/DDBJ databases">
        <title>Thalassofilum flectens gen. nov., sp. nov., a novel moderate thermophilic anaerobe from a shallow sea hot spring in Kunashir Island (Russia), representing a new family in the order Bacteroidales, and proposal of Thalassofilacea fam. nov.</title>
        <authorList>
            <person name="Kochetkova T.V."/>
            <person name="Podosokorskaya O.A."/>
            <person name="Novikov A."/>
            <person name="Elcheninov A.G."/>
            <person name="Toshchakov S.V."/>
            <person name="Kublanov I.V."/>
        </authorList>
    </citation>
    <scope>NUCLEOTIDE SEQUENCE [LARGE SCALE GENOMIC DNA]</scope>
    <source>
        <strain evidence="9 10">38-H</strain>
    </source>
</reference>
<dbReference type="GO" id="GO:0009251">
    <property type="term" value="P:glucan catabolic process"/>
    <property type="evidence" value="ECO:0007669"/>
    <property type="project" value="TreeGrafter"/>
</dbReference>
<evidence type="ECO:0000256" key="4">
    <source>
        <dbReference type="ARBA" id="ARBA00022729"/>
    </source>
</evidence>
<organism evidence="9 10">
    <name type="scientific">Tenuifilum thalassicum</name>
    <dbReference type="NCBI Taxonomy" id="2590900"/>
    <lineage>
        <taxon>Bacteria</taxon>
        <taxon>Pseudomonadati</taxon>
        <taxon>Bacteroidota</taxon>
        <taxon>Bacteroidia</taxon>
        <taxon>Bacteroidales</taxon>
        <taxon>Tenuifilaceae</taxon>
        <taxon>Tenuifilum</taxon>
    </lineage>
</organism>
<dbReference type="Pfam" id="PF00933">
    <property type="entry name" value="Glyco_hydro_3"/>
    <property type="match status" value="1"/>
</dbReference>
<dbReference type="InterPro" id="IPR036962">
    <property type="entry name" value="Glyco_hydro_3_N_sf"/>
</dbReference>
<protein>
    <recommendedName>
        <fullName evidence="3">beta-glucosidase</fullName>
        <ecNumber evidence="3">3.2.1.21</ecNumber>
    </recommendedName>
</protein>
<dbReference type="AlphaFoldDB" id="A0A7D3XHM3"/>
<dbReference type="SUPFAM" id="SSF51445">
    <property type="entry name" value="(Trans)glycosidases"/>
    <property type="match status" value="1"/>
</dbReference>
<keyword evidence="6 7" id="KW-0326">Glycosidase</keyword>
<evidence type="ECO:0000259" key="8">
    <source>
        <dbReference type="SMART" id="SM01217"/>
    </source>
</evidence>
<dbReference type="Gene3D" id="3.40.50.1700">
    <property type="entry name" value="Glycoside hydrolase family 3 C-terminal domain"/>
    <property type="match status" value="1"/>
</dbReference>
<dbReference type="KEGG" id="ttz:FHG85_10490"/>
<dbReference type="InterPro" id="IPR013783">
    <property type="entry name" value="Ig-like_fold"/>
</dbReference>
<gene>
    <name evidence="9" type="ORF">FHG85_10490</name>
</gene>
<dbReference type="InterPro" id="IPR002772">
    <property type="entry name" value="Glyco_hydro_3_C"/>
</dbReference>
<dbReference type="Gene3D" id="3.20.20.300">
    <property type="entry name" value="Glycoside hydrolase, family 3, N-terminal domain"/>
    <property type="match status" value="1"/>
</dbReference>
<evidence type="ECO:0000313" key="9">
    <source>
        <dbReference type="EMBL" id="QKG80677.1"/>
    </source>
</evidence>
<dbReference type="FunFam" id="2.60.40.10:FF:000495">
    <property type="entry name" value="Periplasmic beta-glucosidase"/>
    <property type="match status" value="1"/>
</dbReference>
<dbReference type="InterPro" id="IPR026891">
    <property type="entry name" value="Fn3-like"/>
</dbReference>
<sequence length="747" mass="82231">MKLRVIAVILVLAFWSCGNKDKIAKDSSSKLCIDPVIEQKVDSVLKLMTIDEKIGQLNQLTGNGETTGPITFATEYQDAIRRGEVGSMLNVNGASYTYKVQKIAIEESRLGIPLLFGYDVIHGYKTIFPIPLGESACWDLDAIEKSARIAAIEASAAGQHWTFAPMVDIARDPRWGRVMEGAGEDPFYGSKVAVARIKGFQGENLADSNTILACAKHFAAYGAAMGGRDYNTVDISKRTLYEVYLPPFKAAVDAGVLSFMASFNEINGIPSSGNKDLMNGILKSDWNFKGFIVSDWASIREMLVHGIAADEYEAANLAMNAGIDMDMEGHIYINQLKKLLADGKITEKQIDDAVRRILRVKFMLGLFDDPYRYCDTAREKEMILNPRHLEIAREVARKSMVLLKNNNVLPLSKNIKSVAVIGPLADNKDEIIGTWSARGEGKDAISVLTGVKQKVPSAKILYAKGCDIAGESKAGFAEAIAKAKSADAVIVVVGEAAMMSGEALSRAFLDLPGVQKDLVLEINKLNKPMVVVLMNGRPLTIEWMDNSVPAILEAWLPGTMGGPAVADVLFGDYNPSGKLPITFPRNVGQIPLFYYHKNTGRPRDEAERYTSKYIDSPNTPLYPFGYGLSYTTFEYSNFGISAKEIGMSDTLKVWVDVTNTGKYDGEEVVQLYIRDIVGSVTRPVKELKGFKKVFIKSGEKVRVEFTLTASDLAFYTRTMEFKPEPGDFKVFVGGNSRDLQELSFRLN</sequence>
<accession>A0A7D3XHM3</accession>
<name>A0A7D3XHM3_9BACT</name>
<comment type="catalytic activity">
    <reaction evidence="1">
        <text>Hydrolysis of terminal, non-reducing beta-D-glucosyl residues with release of beta-D-glucose.</text>
        <dbReference type="EC" id="3.2.1.21"/>
    </reaction>
</comment>
<dbReference type="SUPFAM" id="SSF52279">
    <property type="entry name" value="Beta-D-glucan exohydrolase, C-terminal domain"/>
    <property type="match status" value="1"/>
</dbReference>
<evidence type="ECO:0000256" key="2">
    <source>
        <dbReference type="ARBA" id="ARBA00005336"/>
    </source>
</evidence>
<evidence type="ECO:0000313" key="10">
    <source>
        <dbReference type="Proteomes" id="UP000500961"/>
    </source>
</evidence>
<keyword evidence="10" id="KW-1185">Reference proteome</keyword>
<dbReference type="PRINTS" id="PR00133">
    <property type="entry name" value="GLHYDRLASE3"/>
</dbReference>
<dbReference type="Pfam" id="PF14310">
    <property type="entry name" value="Fn3-like"/>
    <property type="match status" value="1"/>
</dbReference>
<evidence type="ECO:0000256" key="7">
    <source>
        <dbReference type="RuleBase" id="RU361161"/>
    </source>
</evidence>
<dbReference type="FunFam" id="3.20.20.300:FF:000005">
    <property type="entry name" value="Periplasmic beta-glucosidase"/>
    <property type="match status" value="1"/>
</dbReference>
<proteinExistence type="inferred from homology"/>
<evidence type="ECO:0000256" key="3">
    <source>
        <dbReference type="ARBA" id="ARBA00012744"/>
    </source>
</evidence>
<dbReference type="InterPro" id="IPR001764">
    <property type="entry name" value="Glyco_hydro_3_N"/>
</dbReference>
<dbReference type="RefSeq" id="WP_173075644.1">
    <property type="nucleotide sequence ID" value="NZ_CP041345.1"/>
</dbReference>
<dbReference type="InterPro" id="IPR051915">
    <property type="entry name" value="Cellulose_Degrad_GH3"/>
</dbReference>
<dbReference type="FunFam" id="3.40.50.1700:FF:000009">
    <property type="entry name" value="Periplasmic beta-glucosidase"/>
    <property type="match status" value="1"/>
</dbReference>
<dbReference type="Pfam" id="PF01915">
    <property type="entry name" value="Glyco_hydro_3_C"/>
    <property type="match status" value="1"/>
</dbReference>
<comment type="similarity">
    <text evidence="2 7">Belongs to the glycosyl hydrolase 3 family.</text>
</comment>